<reference evidence="2" key="1">
    <citation type="submission" date="2023-08" db="EMBL/GenBank/DDBJ databases">
        <authorList>
            <person name="Alioto T."/>
            <person name="Alioto T."/>
            <person name="Gomez Garrido J."/>
        </authorList>
    </citation>
    <scope>NUCLEOTIDE SEQUENCE</scope>
</reference>
<accession>A0AAV1EUX0</accession>
<sequence>RTAGGWRLHVSKRDGGGGGGETEEEEEEEEEGGLETEGNNSGTCTGNTSIFSTSPQRAAQKHELNDFGWGGWEFMGAG</sequence>
<organism evidence="2 3">
    <name type="scientific">Xyrichtys novacula</name>
    <name type="common">Pearly razorfish</name>
    <name type="synonym">Hemipteronotus novacula</name>
    <dbReference type="NCBI Taxonomy" id="13765"/>
    <lineage>
        <taxon>Eukaryota</taxon>
        <taxon>Metazoa</taxon>
        <taxon>Chordata</taxon>
        <taxon>Craniata</taxon>
        <taxon>Vertebrata</taxon>
        <taxon>Euteleostomi</taxon>
        <taxon>Actinopterygii</taxon>
        <taxon>Neopterygii</taxon>
        <taxon>Teleostei</taxon>
        <taxon>Neoteleostei</taxon>
        <taxon>Acanthomorphata</taxon>
        <taxon>Eupercaria</taxon>
        <taxon>Labriformes</taxon>
        <taxon>Labridae</taxon>
        <taxon>Xyrichtys</taxon>
    </lineage>
</organism>
<dbReference type="EMBL" id="OY660866">
    <property type="protein sequence ID" value="CAJ1052564.1"/>
    <property type="molecule type" value="Genomic_DNA"/>
</dbReference>
<gene>
    <name evidence="2" type="ORF">XNOV1_A020582</name>
</gene>
<dbReference type="AlphaFoldDB" id="A0AAV1EUX0"/>
<proteinExistence type="predicted"/>
<feature type="non-terminal residue" evidence="2">
    <location>
        <position position="1"/>
    </location>
</feature>
<feature type="compositionally biased region" description="Polar residues" evidence="1">
    <location>
        <begin position="39"/>
        <end position="57"/>
    </location>
</feature>
<name>A0AAV1EUX0_XYRNO</name>
<dbReference type="Proteomes" id="UP001178508">
    <property type="component" value="Chromosome 3"/>
</dbReference>
<protein>
    <submittedName>
        <fullName evidence="2">Uncharacterized protein</fullName>
    </submittedName>
</protein>
<evidence type="ECO:0000256" key="1">
    <source>
        <dbReference type="SAM" id="MobiDB-lite"/>
    </source>
</evidence>
<evidence type="ECO:0000313" key="3">
    <source>
        <dbReference type="Proteomes" id="UP001178508"/>
    </source>
</evidence>
<evidence type="ECO:0000313" key="2">
    <source>
        <dbReference type="EMBL" id="CAJ1052564.1"/>
    </source>
</evidence>
<keyword evidence="3" id="KW-1185">Reference proteome</keyword>
<feature type="compositionally biased region" description="Acidic residues" evidence="1">
    <location>
        <begin position="21"/>
        <end position="34"/>
    </location>
</feature>
<feature type="region of interest" description="Disordered" evidence="1">
    <location>
        <begin position="1"/>
        <end position="59"/>
    </location>
</feature>